<proteinExistence type="predicted"/>
<dbReference type="PROSITE" id="PS50114">
    <property type="entry name" value="GATA_ZN_FINGER_2"/>
    <property type="match status" value="1"/>
</dbReference>
<evidence type="ECO:0000256" key="1">
    <source>
        <dbReference type="PROSITE-ProRule" id="PRU00094"/>
    </source>
</evidence>
<feature type="compositionally biased region" description="Basic residues" evidence="2">
    <location>
        <begin position="63"/>
        <end position="72"/>
    </location>
</feature>
<dbReference type="SMART" id="SM00401">
    <property type="entry name" value="ZnF_GATA"/>
    <property type="match status" value="1"/>
</dbReference>
<dbReference type="InterPro" id="IPR000679">
    <property type="entry name" value="Znf_GATA"/>
</dbReference>
<evidence type="ECO:0000259" key="3">
    <source>
        <dbReference type="PROSITE" id="PS50114"/>
    </source>
</evidence>
<evidence type="ECO:0000256" key="2">
    <source>
        <dbReference type="SAM" id="MobiDB-lite"/>
    </source>
</evidence>
<evidence type="ECO:0000313" key="4">
    <source>
        <dbReference type="EMBL" id="CAG7559377.1"/>
    </source>
</evidence>
<dbReference type="Proteomes" id="UP000693738">
    <property type="component" value="Unassembled WGS sequence"/>
</dbReference>
<keyword evidence="1" id="KW-0863">Zinc-finger</keyword>
<keyword evidence="1" id="KW-0862">Zinc</keyword>
<feature type="compositionally biased region" description="Low complexity" evidence="2">
    <location>
        <begin position="31"/>
        <end position="41"/>
    </location>
</feature>
<evidence type="ECO:0000313" key="5">
    <source>
        <dbReference type="Proteomes" id="UP000693738"/>
    </source>
</evidence>
<feature type="domain" description="GATA-type" evidence="3">
    <location>
        <begin position="83"/>
        <end position="133"/>
    </location>
</feature>
<keyword evidence="1" id="KW-0479">Metal-binding</keyword>
<comment type="caution">
    <text evidence="4">The sequence shown here is derived from an EMBL/GenBank/DDBJ whole genome shotgun (WGS) entry which is preliminary data.</text>
</comment>
<dbReference type="Pfam" id="PF00320">
    <property type="entry name" value="GATA"/>
    <property type="match status" value="1"/>
</dbReference>
<name>A0A8J2IML6_FUSEQ</name>
<dbReference type="EMBL" id="CAJSTJ010000129">
    <property type="protein sequence ID" value="CAG7559377.1"/>
    <property type="molecule type" value="Genomic_DNA"/>
</dbReference>
<dbReference type="CDD" id="cd00202">
    <property type="entry name" value="ZnF_GATA"/>
    <property type="match status" value="1"/>
</dbReference>
<feature type="region of interest" description="Disordered" evidence="2">
    <location>
        <begin position="28"/>
        <end position="81"/>
    </location>
</feature>
<dbReference type="GO" id="GO:0043565">
    <property type="term" value="F:sequence-specific DNA binding"/>
    <property type="evidence" value="ECO:0007669"/>
    <property type="project" value="InterPro"/>
</dbReference>
<protein>
    <recommendedName>
        <fullName evidence="3">GATA-type domain-containing protein</fullName>
    </recommendedName>
</protein>
<dbReference type="AlphaFoldDB" id="A0A8J2IML6"/>
<dbReference type="GO" id="GO:0006355">
    <property type="term" value="P:regulation of DNA-templated transcription"/>
    <property type="evidence" value="ECO:0007669"/>
    <property type="project" value="InterPro"/>
</dbReference>
<reference evidence="4" key="1">
    <citation type="submission" date="2021-05" db="EMBL/GenBank/DDBJ databases">
        <authorList>
            <person name="Khan N."/>
        </authorList>
    </citation>
    <scope>NUCLEOTIDE SEQUENCE</scope>
</reference>
<dbReference type="GO" id="GO:0008270">
    <property type="term" value="F:zinc ion binding"/>
    <property type="evidence" value="ECO:0007669"/>
    <property type="project" value="UniProtKB-KW"/>
</dbReference>
<accession>A0A8J2IML6</accession>
<organism evidence="4 5">
    <name type="scientific">Fusarium equiseti</name>
    <name type="common">Fusarium scirpi</name>
    <dbReference type="NCBI Taxonomy" id="61235"/>
    <lineage>
        <taxon>Eukaryota</taxon>
        <taxon>Fungi</taxon>
        <taxon>Dikarya</taxon>
        <taxon>Ascomycota</taxon>
        <taxon>Pezizomycotina</taxon>
        <taxon>Sordariomycetes</taxon>
        <taxon>Hypocreomycetidae</taxon>
        <taxon>Hypocreales</taxon>
        <taxon>Nectriaceae</taxon>
        <taxon>Fusarium</taxon>
        <taxon>Fusarium incarnatum-equiseti species complex</taxon>
    </lineage>
</organism>
<sequence>MPGSSNYFLPPSAHTFNTFDTTELQNLQPLAEAAAEESSSSPAITSDDTTKTPTSRDAIKLSSRSRSHRRSKKAPDDFTPGVKRCHLCGVTETPRWRGNSVGAGLLCNVCGLVQIKRISRKNLTVSRDSTSTRSSGHR</sequence>
<gene>
    <name evidence="4" type="ORF">FEQUK3_LOCUS5084</name>
</gene>
<feature type="compositionally biased region" description="Polar residues" evidence="2">
    <location>
        <begin position="42"/>
        <end position="55"/>
    </location>
</feature>